<dbReference type="InterPro" id="IPR005898">
    <property type="entry name" value="Cyc_pep_transpt_SyrD/YojI"/>
</dbReference>
<accession>A0A420WGI8</accession>
<evidence type="ECO:0000256" key="7">
    <source>
        <dbReference type="ARBA" id="ARBA00023136"/>
    </source>
</evidence>
<evidence type="ECO:0000256" key="2">
    <source>
        <dbReference type="ARBA" id="ARBA00022448"/>
    </source>
</evidence>
<dbReference type="GO" id="GO:0043190">
    <property type="term" value="C:ATP-binding cassette (ABC) transporter complex"/>
    <property type="evidence" value="ECO:0007669"/>
    <property type="project" value="TreeGrafter"/>
</dbReference>
<dbReference type="InterPro" id="IPR003593">
    <property type="entry name" value="AAA+_ATPase"/>
</dbReference>
<dbReference type="InterPro" id="IPR050095">
    <property type="entry name" value="ECF_ABC_transporter_ATP-bd"/>
</dbReference>
<feature type="transmembrane region" description="Helical" evidence="8">
    <location>
        <begin position="266"/>
        <end position="285"/>
    </location>
</feature>
<dbReference type="PANTHER" id="PTHR43553">
    <property type="entry name" value="HEAVY METAL TRANSPORTER"/>
    <property type="match status" value="1"/>
</dbReference>
<dbReference type="EMBL" id="RBIG01000002">
    <property type="protein sequence ID" value="RKQ70069.1"/>
    <property type="molecule type" value="Genomic_DNA"/>
</dbReference>
<dbReference type="SMART" id="SM00382">
    <property type="entry name" value="AAA"/>
    <property type="match status" value="1"/>
</dbReference>
<feature type="transmembrane region" description="Helical" evidence="8">
    <location>
        <begin position="17"/>
        <end position="36"/>
    </location>
</feature>
<dbReference type="AlphaFoldDB" id="A0A420WGI8"/>
<reference evidence="11 12" key="1">
    <citation type="submission" date="2018-10" db="EMBL/GenBank/DDBJ databases">
        <title>Comparative analysis of microorganisms from saline springs in Andes Mountain Range, Colombia.</title>
        <authorList>
            <person name="Rubin E."/>
        </authorList>
    </citation>
    <scope>NUCLEOTIDE SEQUENCE [LARGE SCALE GENOMIC DNA]</scope>
    <source>
        <strain evidence="11 12">USBA 36</strain>
    </source>
</reference>
<dbReference type="SUPFAM" id="SSF52540">
    <property type="entry name" value="P-loop containing nucleoside triphosphate hydrolases"/>
    <property type="match status" value="1"/>
</dbReference>
<dbReference type="RefSeq" id="WP_121219622.1">
    <property type="nucleotide sequence ID" value="NZ_RBIG01000002.1"/>
</dbReference>
<evidence type="ECO:0000256" key="3">
    <source>
        <dbReference type="ARBA" id="ARBA00022692"/>
    </source>
</evidence>
<feature type="domain" description="ABC transmembrane type-1" evidence="10">
    <location>
        <begin position="17"/>
        <end position="293"/>
    </location>
</feature>
<dbReference type="GO" id="GO:0005524">
    <property type="term" value="F:ATP binding"/>
    <property type="evidence" value="ECO:0007669"/>
    <property type="project" value="UniProtKB-KW"/>
</dbReference>
<proteinExistence type="predicted"/>
<dbReference type="PANTHER" id="PTHR43553:SF11">
    <property type="entry name" value="ABC TRANSPORTER ATP-BINDING_PERMEASE PROTEIN YOJI"/>
    <property type="match status" value="1"/>
</dbReference>
<dbReference type="Gene3D" id="1.20.1560.10">
    <property type="entry name" value="ABC transporter type 1, transmembrane domain"/>
    <property type="match status" value="1"/>
</dbReference>
<dbReference type="InterPro" id="IPR011527">
    <property type="entry name" value="ABC1_TM_dom"/>
</dbReference>
<dbReference type="InterPro" id="IPR036640">
    <property type="entry name" value="ABC1_TM_sf"/>
</dbReference>
<sequence>MALLDFILRAGRRPLQIMGLLTVIAGLANALLVVIVNEVAQHVAVAERPDLTTALVFVLAFVAYYQANKFALLRANHIIEVLLNRLRLGVMDRLRRAELRDVDQLRRGQLYTLVSQETNYLSVTFPLLVDSFQQAILLVISLAYLLYLSPAAFLVFLICVFAGVIAYHRINERMGDTLRRLHRFQARLLDAIGDIINGSKELRLNSRKNESVFQSYRKLSRATEATLIDSGEQWTAMILLSSAVIFAMLGIVGFGFPHVVGNHGDIVFQLIPVLLFCVAPFAKIVSQSPMFVRAEVSLQGVLEIERQLGAADMLSPSDARAAAAAYRDFRTLGYSALTFTHRDATGAGTFTLGPLDLTVQRGETLFLVGGNGSGKSTTLRLMTGLYAPEAGSIRVDETPMVGRDVAGFRELFAAIFVDFHLFDRLYGLENVPAEQVNLMIEEMGLAGKVRYEDGRFSTTHLSTGQRKRLALIATLLEDRPVYVFDEWSAEQDVHFRAYFYNTVLKRLKAQGKTVIAVTHDERYWHLADRVVKLDLGRVEWQRQGSEMEAP</sequence>
<keyword evidence="7 8" id="KW-0472">Membrane</keyword>
<gene>
    <name evidence="11" type="ORF">BCL74_2005</name>
</gene>
<dbReference type="SUPFAM" id="SSF90123">
    <property type="entry name" value="ABC transporter transmembrane region"/>
    <property type="match status" value="1"/>
</dbReference>
<dbReference type="OrthoDB" id="9760776at2"/>
<feature type="domain" description="ABC transporter" evidence="9">
    <location>
        <begin position="332"/>
        <end position="549"/>
    </location>
</feature>
<keyword evidence="5 11" id="KW-0067">ATP-binding</keyword>
<keyword evidence="2" id="KW-0813">Transport</keyword>
<feature type="transmembrane region" description="Helical" evidence="8">
    <location>
        <begin position="51"/>
        <end position="67"/>
    </location>
</feature>
<dbReference type="InterPro" id="IPR027417">
    <property type="entry name" value="P-loop_NTPase"/>
</dbReference>
<dbReference type="Gene3D" id="3.40.50.300">
    <property type="entry name" value="P-loop containing nucleotide triphosphate hydrolases"/>
    <property type="match status" value="1"/>
</dbReference>
<dbReference type="Proteomes" id="UP000277424">
    <property type="component" value="Unassembled WGS sequence"/>
</dbReference>
<keyword evidence="4" id="KW-0547">Nucleotide-binding</keyword>
<evidence type="ECO:0000256" key="4">
    <source>
        <dbReference type="ARBA" id="ARBA00022741"/>
    </source>
</evidence>
<keyword evidence="3 8" id="KW-0812">Transmembrane</keyword>
<name>A0A420WGI8_9PROT</name>
<evidence type="ECO:0000256" key="6">
    <source>
        <dbReference type="ARBA" id="ARBA00022989"/>
    </source>
</evidence>
<evidence type="ECO:0000313" key="12">
    <source>
        <dbReference type="Proteomes" id="UP000277424"/>
    </source>
</evidence>
<dbReference type="GO" id="GO:0140359">
    <property type="term" value="F:ABC-type transporter activity"/>
    <property type="evidence" value="ECO:0007669"/>
    <property type="project" value="InterPro"/>
</dbReference>
<evidence type="ECO:0000313" key="11">
    <source>
        <dbReference type="EMBL" id="RKQ70069.1"/>
    </source>
</evidence>
<dbReference type="Pfam" id="PF00005">
    <property type="entry name" value="ABC_tran"/>
    <property type="match status" value="1"/>
</dbReference>
<evidence type="ECO:0000259" key="10">
    <source>
        <dbReference type="PROSITE" id="PS50929"/>
    </source>
</evidence>
<evidence type="ECO:0000256" key="5">
    <source>
        <dbReference type="ARBA" id="ARBA00022840"/>
    </source>
</evidence>
<dbReference type="Pfam" id="PF00664">
    <property type="entry name" value="ABC_membrane"/>
    <property type="match status" value="1"/>
</dbReference>
<evidence type="ECO:0000256" key="8">
    <source>
        <dbReference type="SAM" id="Phobius"/>
    </source>
</evidence>
<dbReference type="NCBIfam" id="TIGR01194">
    <property type="entry name" value="cyc_pep_trnsptr"/>
    <property type="match status" value="1"/>
</dbReference>
<protein>
    <submittedName>
        <fullName evidence="11">Putative ATP-binding cassette transporter</fullName>
    </submittedName>
</protein>
<evidence type="ECO:0000259" key="9">
    <source>
        <dbReference type="PROSITE" id="PS50893"/>
    </source>
</evidence>
<comment type="caution">
    <text evidence="11">The sequence shown here is derived from an EMBL/GenBank/DDBJ whole genome shotgun (WGS) entry which is preliminary data.</text>
</comment>
<feature type="transmembrane region" description="Helical" evidence="8">
    <location>
        <begin position="151"/>
        <end position="170"/>
    </location>
</feature>
<dbReference type="GO" id="GO:0016887">
    <property type="term" value="F:ATP hydrolysis activity"/>
    <property type="evidence" value="ECO:0007669"/>
    <property type="project" value="InterPro"/>
</dbReference>
<dbReference type="GO" id="GO:0015833">
    <property type="term" value="P:peptide transport"/>
    <property type="evidence" value="ECO:0007669"/>
    <property type="project" value="InterPro"/>
</dbReference>
<organism evidence="11 12">
    <name type="scientific">Oceanibaculum indicum</name>
    <dbReference type="NCBI Taxonomy" id="526216"/>
    <lineage>
        <taxon>Bacteria</taxon>
        <taxon>Pseudomonadati</taxon>
        <taxon>Pseudomonadota</taxon>
        <taxon>Alphaproteobacteria</taxon>
        <taxon>Rhodospirillales</taxon>
        <taxon>Oceanibaculaceae</taxon>
        <taxon>Oceanibaculum</taxon>
    </lineage>
</organism>
<keyword evidence="6 8" id="KW-1133">Transmembrane helix</keyword>
<dbReference type="GO" id="GO:1904680">
    <property type="term" value="F:peptide transmembrane transporter activity"/>
    <property type="evidence" value="ECO:0007669"/>
    <property type="project" value="InterPro"/>
</dbReference>
<feature type="transmembrane region" description="Helical" evidence="8">
    <location>
        <begin position="237"/>
        <end position="260"/>
    </location>
</feature>
<dbReference type="PROSITE" id="PS50893">
    <property type="entry name" value="ABC_TRANSPORTER_2"/>
    <property type="match status" value="1"/>
</dbReference>
<evidence type="ECO:0000256" key="1">
    <source>
        <dbReference type="ARBA" id="ARBA00004651"/>
    </source>
</evidence>
<dbReference type="InterPro" id="IPR003439">
    <property type="entry name" value="ABC_transporter-like_ATP-bd"/>
</dbReference>
<comment type="subcellular location">
    <subcellularLocation>
        <location evidence="1">Cell membrane</location>
        <topology evidence="1">Multi-pass membrane protein</topology>
    </subcellularLocation>
</comment>
<dbReference type="PROSITE" id="PS50929">
    <property type="entry name" value="ABC_TM1F"/>
    <property type="match status" value="1"/>
</dbReference>